<feature type="domain" description="Glutamine amidotransferase" evidence="2">
    <location>
        <begin position="3"/>
        <end position="188"/>
    </location>
</feature>
<dbReference type="Proteomes" id="UP000076404">
    <property type="component" value="Chromosome"/>
</dbReference>
<dbReference type="NCBIfam" id="TIGR00566">
    <property type="entry name" value="trpG_papA"/>
    <property type="match status" value="1"/>
</dbReference>
<proteinExistence type="predicted"/>
<dbReference type="InterPro" id="IPR006221">
    <property type="entry name" value="TrpG/PapA_dom"/>
</dbReference>
<dbReference type="InterPro" id="IPR017926">
    <property type="entry name" value="GATASE"/>
</dbReference>
<dbReference type="InterPro" id="IPR050472">
    <property type="entry name" value="Anth_synth/Amidotransfase"/>
</dbReference>
<dbReference type="PRINTS" id="PR00099">
    <property type="entry name" value="CPSGATASE"/>
</dbReference>
<protein>
    <submittedName>
        <fullName evidence="3">Anthranilate synthase component II</fullName>
        <ecNumber evidence="3">4.1.3.27</ecNumber>
    </submittedName>
</protein>
<dbReference type="OrthoDB" id="9804328at2"/>
<dbReference type="PANTHER" id="PTHR43418:SF4">
    <property type="entry name" value="MULTIFUNCTIONAL TRYPTOPHAN BIOSYNTHESIS PROTEIN"/>
    <property type="match status" value="1"/>
</dbReference>
<dbReference type="GO" id="GO:0005829">
    <property type="term" value="C:cytosol"/>
    <property type="evidence" value="ECO:0007669"/>
    <property type="project" value="TreeGrafter"/>
</dbReference>
<evidence type="ECO:0000259" key="2">
    <source>
        <dbReference type="Pfam" id="PF00117"/>
    </source>
</evidence>
<dbReference type="PANTHER" id="PTHR43418">
    <property type="entry name" value="MULTIFUNCTIONAL TRYPTOPHAN BIOSYNTHESIS PROTEIN-RELATED"/>
    <property type="match status" value="1"/>
</dbReference>
<dbReference type="PROSITE" id="PS51273">
    <property type="entry name" value="GATASE_TYPE_1"/>
    <property type="match status" value="1"/>
</dbReference>
<reference evidence="3 4" key="1">
    <citation type="journal article" date="2014" name="Proc. Natl. Acad. Sci. U.S.A.">
        <title>Functional type 2 photosynthetic reaction centers found in the rare bacterial phylum Gemmatimonadetes.</title>
        <authorList>
            <person name="Zeng Y."/>
            <person name="Feng F."/>
            <person name="Medova H."/>
            <person name="Dean J."/>
            <person name="Koblizek M."/>
        </authorList>
    </citation>
    <scope>NUCLEOTIDE SEQUENCE [LARGE SCALE GENOMIC DNA]</scope>
    <source>
        <strain evidence="3 4">AP64</strain>
    </source>
</reference>
<dbReference type="RefSeq" id="WP_026850825.1">
    <property type="nucleotide sequence ID" value="NZ_CP011454.1"/>
</dbReference>
<dbReference type="SUPFAM" id="SSF52317">
    <property type="entry name" value="Class I glutamine amidotransferase-like"/>
    <property type="match status" value="1"/>
</dbReference>
<name>A0A143BIN5_9BACT</name>
<dbReference type="PRINTS" id="PR00097">
    <property type="entry name" value="ANTSNTHASEII"/>
</dbReference>
<dbReference type="Pfam" id="PF00117">
    <property type="entry name" value="GATase"/>
    <property type="match status" value="1"/>
</dbReference>
<evidence type="ECO:0000256" key="1">
    <source>
        <dbReference type="ARBA" id="ARBA00022962"/>
    </source>
</evidence>
<dbReference type="eggNOG" id="COG0512">
    <property type="taxonomic scope" value="Bacteria"/>
</dbReference>
<dbReference type="CDD" id="cd01743">
    <property type="entry name" value="GATase1_Anthranilate_Synthase"/>
    <property type="match status" value="1"/>
</dbReference>
<gene>
    <name evidence="3" type="ORF">GEMMAAP_08840</name>
</gene>
<organism evidence="3 4">
    <name type="scientific">Gemmatimonas phototrophica</name>
    <dbReference type="NCBI Taxonomy" id="1379270"/>
    <lineage>
        <taxon>Bacteria</taxon>
        <taxon>Pseudomonadati</taxon>
        <taxon>Gemmatimonadota</taxon>
        <taxon>Gemmatimonadia</taxon>
        <taxon>Gemmatimonadales</taxon>
        <taxon>Gemmatimonadaceae</taxon>
        <taxon>Gemmatimonas</taxon>
    </lineage>
</organism>
<keyword evidence="4" id="KW-1185">Reference proteome</keyword>
<accession>A0A143BIN5</accession>
<dbReference type="GO" id="GO:0004049">
    <property type="term" value="F:anthranilate synthase activity"/>
    <property type="evidence" value="ECO:0007669"/>
    <property type="project" value="UniProtKB-EC"/>
</dbReference>
<dbReference type="AlphaFoldDB" id="A0A143BIN5"/>
<keyword evidence="1" id="KW-0315">Glutamine amidotransferase</keyword>
<keyword evidence="3" id="KW-0456">Lyase</keyword>
<dbReference type="PRINTS" id="PR00096">
    <property type="entry name" value="GATASE"/>
</dbReference>
<dbReference type="FunFam" id="3.40.50.880:FF:000003">
    <property type="entry name" value="Anthranilate synthase component II"/>
    <property type="match status" value="1"/>
</dbReference>
<dbReference type="InterPro" id="IPR029062">
    <property type="entry name" value="Class_I_gatase-like"/>
</dbReference>
<dbReference type="EC" id="4.1.3.27" evidence="3"/>
<dbReference type="EMBL" id="CP011454">
    <property type="protein sequence ID" value="AMW04916.1"/>
    <property type="molecule type" value="Genomic_DNA"/>
</dbReference>
<evidence type="ECO:0000313" key="3">
    <source>
        <dbReference type="EMBL" id="AMW04916.1"/>
    </source>
</evidence>
<dbReference type="STRING" id="1379270.GEMMAAP_08840"/>
<evidence type="ECO:0000313" key="4">
    <source>
        <dbReference type="Proteomes" id="UP000076404"/>
    </source>
</evidence>
<dbReference type="GO" id="GO:0000162">
    <property type="term" value="P:L-tryptophan biosynthetic process"/>
    <property type="evidence" value="ECO:0007669"/>
    <property type="project" value="TreeGrafter"/>
</dbReference>
<reference evidence="3 4" key="2">
    <citation type="journal article" date="2016" name="Environ. Microbiol. Rep.">
        <title>Metagenomic evidence for the presence of phototrophic Gemmatimonadetes bacteria in diverse environments.</title>
        <authorList>
            <person name="Zeng Y."/>
            <person name="Baumbach J."/>
            <person name="Barbosa E.G."/>
            <person name="Azevedo V."/>
            <person name="Zhang C."/>
            <person name="Koblizek M."/>
        </authorList>
    </citation>
    <scope>NUCLEOTIDE SEQUENCE [LARGE SCALE GENOMIC DNA]</scope>
    <source>
        <strain evidence="3 4">AP64</strain>
    </source>
</reference>
<dbReference type="Gene3D" id="3.40.50.880">
    <property type="match status" value="1"/>
</dbReference>
<dbReference type="KEGG" id="gph:GEMMAAP_08840"/>
<sequence length="199" mass="21926">MLLVIDNYDSFTYNLVQYFGELGEELEVHRNDRLTVDEVGQMAPDAVVVSPGPCSPREAGISVDVIRRYGGQIPLLGVCLGHQAIGEAYGGDVVRASRVMHGKMSQLVHDGTGLFADVPSPFGVMRYHSLIVKRETLPDCLHVTATATDDATEIHALQHRAHPVWGVQFHPESILTQHGRTLLVNFLRMARTFRRGTAA</sequence>